<reference evidence="8" key="1">
    <citation type="submission" date="2021-07" db="EMBL/GenBank/DDBJ databases">
        <authorList>
            <person name="Catto M.A."/>
            <person name="Jacobson A."/>
            <person name="Kennedy G."/>
            <person name="Labadie P."/>
            <person name="Hunt B.G."/>
            <person name="Srinivasan R."/>
        </authorList>
    </citation>
    <scope>NUCLEOTIDE SEQUENCE</scope>
    <source>
        <strain evidence="8">PL_HMW_Pooled</strain>
        <tissue evidence="8">Head</tissue>
    </source>
</reference>
<dbReference type="Proteomes" id="UP001219518">
    <property type="component" value="Unassembled WGS sequence"/>
</dbReference>
<evidence type="ECO:0000256" key="4">
    <source>
        <dbReference type="ARBA" id="ARBA00023125"/>
    </source>
</evidence>
<organism evidence="8 9">
    <name type="scientific">Frankliniella fusca</name>
    <dbReference type="NCBI Taxonomy" id="407009"/>
    <lineage>
        <taxon>Eukaryota</taxon>
        <taxon>Metazoa</taxon>
        <taxon>Ecdysozoa</taxon>
        <taxon>Arthropoda</taxon>
        <taxon>Hexapoda</taxon>
        <taxon>Insecta</taxon>
        <taxon>Pterygota</taxon>
        <taxon>Neoptera</taxon>
        <taxon>Paraneoptera</taxon>
        <taxon>Thysanoptera</taxon>
        <taxon>Terebrantia</taxon>
        <taxon>Thripoidea</taxon>
        <taxon>Thripidae</taxon>
        <taxon>Frankliniella</taxon>
    </lineage>
</organism>
<keyword evidence="4 5" id="KW-0238">DNA-binding</keyword>
<dbReference type="AlphaFoldDB" id="A0AAE1LHA3"/>
<evidence type="ECO:0000256" key="5">
    <source>
        <dbReference type="PROSITE-ProRule" id="PRU00309"/>
    </source>
</evidence>
<keyword evidence="3" id="KW-0862">Zinc</keyword>
<reference evidence="8" key="2">
    <citation type="journal article" date="2023" name="BMC Genomics">
        <title>Pest status, molecular evolution, and epigenetic factors derived from the genome assembly of Frankliniella fusca, a thysanopteran phytovirus vector.</title>
        <authorList>
            <person name="Catto M.A."/>
            <person name="Labadie P.E."/>
            <person name="Jacobson A.L."/>
            <person name="Kennedy G.G."/>
            <person name="Srinivasan R."/>
            <person name="Hunt B.G."/>
        </authorList>
    </citation>
    <scope>NUCLEOTIDE SEQUENCE</scope>
    <source>
        <strain evidence="8">PL_HMW_Pooled</strain>
    </source>
</reference>
<dbReference type="GO" id="GO:0003677">
    <property type="term" value="F:DNA binding"/>
    <property type="evidence" value="ECO:0007669"/>
    <property type="project" value="UniProtKB-UniRule"/>
</dbReference>
<dbReference type="Pfam" id="PF05485">
    <property type="entry name" value="THAP"/>
    <property type="match status" value="1"/>
</dbReference>
<evidence type="ECO:0000256" key="1">
    <source>
        <dbReference type="ARBA" id="ARBA00022723"/>
    </source>
</evidence>
<evidence type="ECO:0000313" key="9">
    <source>
        <dbReference type="Proteomes" id="UP001219518"/>
    </source>
</evidence>
<evidence type="ECO:0000313" key="8">
    <source>
        <dbReference type="EMBL" id="KAK3920211.1"/>
    </source>
</evidence>
<dbReference type="InterPro" id="IPR006612">
    <property type="entry name" value="THAP_Znf"/>
</dbReference>
<keyword evidence="9" id="KW-1185">Reference proteome</keyword>
<gene>
    <name evidence="8" type="ORF">KUF71_009498</name>
</gene>
<protein>
    <submittedName>
        <fullName evidence="8">THAP domain-containing protein 3</fullName>
    </submittedName>
</protein>
<feature type="compositionally biased region" description="Polar residues" evidence="6">
    <location>
        <begin position="206"/>
        <end position="231"/>
    </location>
</feature>
<dbReference type="PROSITE" id="PS50950">
    <property type="entry name" value="ZF_THAP"/>
    <property type="match status" value="1"/>
</dbReference>
<dbReference type="GO" id="GO:0008270">
    <property type="term" value="F:zinc ion binding"/>
    <property type="evidence" value="ECO:0007669"/>
    <property type="project" value="UniProtKB-KW"/>
</dbReference>
<keyword evidence="2 5" id="KW-0863">Zinc-finger</keyword>
<keyword evidence="1" id="KW-0479">Metal-binding</keyword>
<dbReference type="EMBL" id="JAHWGI010000990">
    <property type="protein sequence ID" value="KAK3920211.1"/>
    <property type="molecule type" value="Genomic_DNA"/>
</dbReference>
<sequence>MVQCCVMRTCPNRLVVYCSQSNVKSYGLPKEGPRREAWEYYVNKYNRTNVEHRKHSAVRVCSEHFPADHFTSVGNLRTSIAHPTIPPPKFTAELAHLYGLIPHKESLLLDIVNDFDLTHDDYMAALGEDPLGPSSSEMLADVLPEHEDFCPKSVGFTPAEIMRIPVVIDLPTHPSSSNDDGDNVSNGSMEAMSVESCVDENVDPSVKSQQSQPVCQQGSTKQASFDSTTATIDGDSPLKIPRKRRYGELTEDDMTSPRRGKVAWEIVTERHTILNRKVKTLQEKVRIAAKKVKSLQGMLNHLENERQIDSRHHQECIPRARCCSF</sequence>
<comment type="caution">
    <text evidence="8">The sequence shown here is derived from an EMBL/GenBank/DDBJ whole genome shotgun (WGS) entry which is preliminary data.</text>
</comment>
<accession>A0AAE1LHA3</accession>
<evidence type="ECO:0000259" key="7">
    <source>
        <dbReference type="PROSITE" id="PS50950"/>
    </source>
</evidence>
<proteinExistence type="predicted"/>
<name>A0AAE1LHA3_9NEOP</name>
<evidence type="ECO:0000256" key="2">
    <source>
        <dbReference type="ARBA" id="ARBA00022771"/>
    </source>
</evidence>
<evidence type="ECO:0000256" key="6">
    <source>
        <dbReference type="SAM" id="MobiDB-lite"/>
    </source>
</evidence>
<feature type="domain" description="THAP-type" evidence="7">
    <location>
        <begin position="1"/>
        <end position="86"/>
    </location>
</feature>
<evidence type="ECO:0000256" key="3">
    <source>
        <dbReference type="ARBA" id="ARBA00022833"/>
    </source>
</evidence>
<feature type="region of interest" description="Disordered" evidence="6">
    <location>
        <begin position="195"/>
        <end position="239"/>
    </location>
</feature>
<dbReference type="SUPFAM" id="SSF57716">
    <property type="entry name" value="Glucocorticoid receptor-like (DNA-binding domain)"/>
    <property type="match status" value="1"/>
</dbReference>